<name>A0A1A8PDK1_9TELE</name>
<feature type="non-terminal residue" evidence="2">
    <location>
        <position position="1"/>
    </location>
</feature>
<sequence length="101" mass="11547">SIYRLKKACHGELDEECNLLTPDQVVDRIFELVDENGDERTDGPKEEQRKPSMSTVSNHPRTEAAVHDTVRHLQSSSEIPSQTPQRPRTSRATRPQEPTRQ</sequence>
<evidence type="ECO:0000313" key="2">
    <source>
        <dbReference type="EMBL" id="SBR79346.1"/>
    </source>
</evidence>
<proteinExistence type="predicted"/>
<accession>A0A1A8PDK1</accession>
<gene>
    <name evidence="2" type="primary">GUCA1B</name>
</gene>
<feature type="compositionally biased region" description="Polar residues" evidence="1">
    <location>
        <begin position="72"/>
        <end position="101"/>
    </location>
</feature>
<feature type="region of interest" description="Disordered" evidence="1">
    <location>
        <begin position="34"/>
        <end position="101"/>
    </location>
</feature>
<organism evidence="2">
    <name type="scientific">Nothobranchius rachovii</name>
    <name type="common">bluefin notho</name>
    <dbReference type="NCBI Taxonomy" id="451742"/>
    <lineage>
        <taxon>Eukaryota</taxon>
        <taxon>Metazoa</taxon>
        <taxon>Chordata</taxon>
        <taxon>Craniata</taxon>
        <taxon>Vertebrata</taxon>
        <taxon>Euteleostomi</taxon>
        <taxon>Actinopterygii</taxon>
        <taxon>Neopterygii</taxon>
        <taxon>Teleostei</taxon>
        <taxon>Neoteleostei</taxon>
        <taxon>Acanthomorphata</taxon>
        <taxon>Ovalentaria</taxon>
        <taxon>Atherinomorphae</taxon>
        <taxon>Cyprinodontiformes</taxon>
        <taxon>Nothobranchiidae</taxon>
        <taxon>Nothobranchius</taxon>
    </lineage>
</organism>
<dbReference type="AlphaFoldDB" id="A0A1A8PDK1"/>
<reference evidence="2" key="1">
    <citation type="submission" date="2016-05" db="EMBL/GenBank/DDBJ databases">
        <authorList>
            <person name="Lavstsen T."/>
            <person name="Jespersen J.S."/>
        </authorList>
    </citation>
    <scope>NUCLEOTIDE SEQUENCE</scope>
    <source>
        <tissue evidence="2">Brain</tissue>
    </source>
</reference>
<feature type="compositionally biased region" description="Basic and acidic residues" evidence="1">
    <location>
        <begin position="38"/>
        <end position="50"/>
    </location>
</feature>
<dbReference type="EMBL" id="HAEH01006482">
    <property type="protein sequence ID" value="SBR79346.1"/>
    <property type="molecule type" value="Transcribed_RNA"/>
</dbReference>
<protein>
    <submittedName>
        <fullName evidence="2">Guanylate cyclase activator 1B</fullName>
    </submittedName>
</protein>
<evidence type="ECO:0000256" key="1">
    <source>
        <dbReference type="SAM" id="MobiDB-lite"/>
    </source>
</evidence>
<reference evidence="2" key="2">
    <citation type="submission" date="2016-06" db="EMBL/GenBank/DDBJ databases">
        <title>The genome of a short-lived fish provides insights into sex chromosome evolution and the genetic control of aging.</title>
        <authorList>
            <person name="Reichwald K."/>
            <person name="Felder M."/>
            <person name="Petzold A."/>
            <person name="Koch P."/>
            <person name="Groth M."/>
            <person name="Platzer M."/>
        </authorList>
    </citation>
    <scope>NUCLEOTIDE SEQUENCE</scope>
    <source>
        <tissue evidence="2">Brain</tissue>
    </source>
</reference>
<feature type="non-terminal residue" evidence="2">
    <location>
        <position position="101"/>
    </location>
</feature>
<feature type="compositionally biased region" description="Basic and acidic residues" evidence="1">
    <location>
        <begin position="60"/>
        <end position="71"/>
    </location>
</feature>